<dbReference type="GeneTree" id="ENSGT00940000159153"/>
<dbReference type="SMART" id="SM00249">
    <property type="entry name" value="PHD"/>
    <property type="match status" value="2"/>
</dbReference>
<dbReference type="GO" id="GO:0005654">
    <property type="term" value="C:nucleoplasm"/>
    <property type="evidence" value="ECO:0007669"/>
    <property type="project" value="Ensembl"/>
</dbReference>
<dbReference type="SMART" id="SM00355">
    <property type="entry name" value="ZnF_C2H2"/>
    <property type="match status" value="1"/>
</dbReference>
<dbReference type="InterPro" id="IPR001965">
    <property type="entry name" value="Znf_PHD"/>
</dbReference>
<keyword evidence="15" id="KW-1185">Reference proteome</keyword>
<gene>
    <name evidence="14" type="primary">DPF3</name>
</gene>
<dbReference type="EMBL" id="AAQR03169205">
    <property type="status" value="NOT_ANNOTATED_CDS"/>
    <property type="molecule type" value="Genomic_DNA"/>
</dbReference>
<keyword evidence="9" id="KW-0539">Nucleus</keyword>
<feature type="domain" description="C2H2-type" evidence="13">
    <location>
        <begin position="249"/>
        <end position="277"/>
    </location>
</feature>
<evidence type="ECO:0000256" key="4">
    <source>
        <dbReference type="ARBA" id="ARBA00022737"/>
    </source>
</evidence>
<dbReference type="FunCoup" id="H0X978">
    <property type="interactions" value="1128"/>
</dbReference>
<dbReference type="EMBL" id="AAQR03169204">
    <property type="status" value="NOT_ANNOTATED_CDS"/>
    <property type="molecule type" value="Genomic_DNA"/>
</dbReference>
<dbReference type="GO" id="GO:0008270">
    <property type="term" value="F:zinc ion binding"/>
    <property type="evidence" value="ECO:0007669"/>
    <property type="project" value="UniProtKB-KW"/>
</dbReference>
<dbReference type="AlphaFoldDB" id="H0X978"/>
<sequence length="429" mass="48694">MTPSFSVSGRLGDQFYKEAIEHCRSYNSRLCAERSVRLPFLDSQTGVAQNNCYIWMEKRHRGPGLAPGQLYTYPARCWRKKRRLHPPEDPKLRLLEIKPGCSHIPSKTSSVLLIRFSTKGLVSVAQRLGCQPYTPEVELPLKKDGFTSESTTLEALLRGEGVEKKVDAREEESIQEIQRVLENDENVEEGNEEEDLEEDIPKRKNRTRGREDRIKTPAFGVCYRRQARGSAGGRRRHDAASQEDHDKPYVCDICGKRYKNRPGLSYHYAHTHLASEEGDEAQDQETRSPPNHRNENHRPQKGPDGTVIPNNYCDFCLGGSNMNKKSGRPEELVSCADCGRSGHPTCLQFTLNMTEAVKTYKWQCIECKSCILCGTSENDDQLLFCDDCDRGYHMYCLNPPVAEPPEGSWSCHLCWELLKEKASAFGCQA</sequence>
<dbReference type="PANTHER" id="PTHR45888:SF10">
    <property type="entry name" value="ZINC FINGER PROTEIN DPF3"/>
    <property type="match status" value="1"/>
</dbReference>
<feature type="domain" description="PHD-type" evidence="12">
    <location>
        <begin position="367"/>
        <end position="417"/>
    </location>
</feature>
<dbReference type="EMBL" id="AAQR03169200">
    <property type="status" value="NOT_ANNOTATED_CDS"/>
    <property type="molecule type" value="Genomic_DNA"/>
</dbReference>
<dbReference type="InterPro" id="IPR013087">
    <property type="entry name" value="Znf_C2H2_type"/>
</dbReference>
<protein>
    <submittedName>
        <fullName evidence="14">Double PHD fingers 3</fullName>
    </submittedName>
</protein>
<keyword evidence="6" id="KW-0862">Zinc</keyword>
<dbReference type="EMBL" id="AAQR03169202">
    <property type="status" value="NOT_ANNOTATED_CDS"/>
    <property type="molecule type" value="Genomic_DNA"/>
</dbReference>
<dbReference type="PROSITE" id="PS50016">
    <property type="entry name" value="ZF_PHD_2"/>
    <property type="match status" value="2"/>
</dbReference>
<dbReference type="CDD" id="cd15530">
    <property type="entry name" value="PHD2_d4"/>
    <property type="match status" value="1"/>
</dbReference>
<evidence type="ECO:0000256" key="9">
    <source>
        <dbReference type="ARBA" id="ARBA00023242"/>
    </source>
</evidence>
<dbReference type="EMBL" id="AAQR03169207">
    <property type="status" value="NOT_ANNOTATED_CDS"/>
    <property type="molecule type" value="Genomic_DNA"/>
</dbReference>
<evidence type="ECO:0000256" key="1">
    <source>
        <dbReference type="ARBA" id="ARBA00004123"/>
    </source>
</evidence>
<dbReference type="EMBL" id="AAQR03169208">
    <property type="status" value="NOT_ANNOTATED_CDS"/>
    <property type="molecule type" value="Genomic_DNA"/>
</dbReference>
<dbReference type="Pfam" id="PF14051">
    <property type="entry name" value="DPF1-3_N"/>
    <property type="match status" value="1"/>
</dbReference>
<dbReference type="InterPro" id="IPR011011">
    <property type="entry name" value="Znf_FYVE_PHD"/>
</dbReference>
<reference evidence="14" key="2">
    <citation type="submission" date="2025-08" db="UniProtKB">
        <authorList>
            <consortium name="Ensembl"/>
        </authorList>
    </citation>
    <scope>IDENTIFICATION</scope>
</reference>
<dbReference type="PROSITE" id="PS50157">
    <property type="entry name" value="ZINC_FINGER_C2H2_2"/>
    <property type="match status" value="1"/>
</dbReference>
<accession>H0X978</accession>
<evidence type="ECO:0000259" key="12">
    <source>
        <dbReference type="PROSITE" id="PS50016"/>
    </source>
</evidence>
<evidence type="ECO:0000256" key="8">
    <source>
        <dbReference type="ARBA" id="ARBA00023163"/>
    </source>
</evidence>
<dbReference type="GO" id="GO:0007399">
    <property type="term" value="P:nervous system development"/>
    <property type="evidence" value="ECO:0007669"/>
    <property type="project" value="Ensembl"/>
</dbReference>
<dbReference type="InterPro" id="IPR025750">
    <property type="entry name" value="DPF1-3_N"/>
</dbReference>
<feature type="region of interest" description="Disordered" evidence="11">
    <location>
        <begin position="181"/>
        <end position="244"/>
    </location>
</feature>
<evidence type="ECO:0000256" key="5">
    <source>
        <dbReference type="ARBA" id="ARBA00022771"/>
    </source>
</evidence>
<evidence type="ECO:0000313" key="15">
    <source>
        <dbReference type="Proteomes" id="UP000005225"/>
    </source>
</evidence>
<feature type="compositionally biased region" description="Acidic residues" evidence="11">
    <location>
        <begin position="183"/>
        <end position="198"/>
    </location>
</feature>
<evidence type="ECO:0000256" key="3">
    <source>
        <dbReference type="ARBA" id="ARBA00022723"/>
    </source>
</evidence>
<evidence type="ECO:0000256" key="11">
    <source>
        <dbReference type="SAM" id="MobiDB-lite"/>
    </source>
</evidence>
<dbReference type="InParanoid" id="H0X978"/>
<evidence type="ECO:0000259" key="13">
    <source>
        <dbReference type="PROSITE" id="PS50157"/>
    </source>
</evidence>
<dbReference type="Proteomes" id="UP000005225">
    <property type="component" value="Unassembled WGS sequence"/>
</dbReference>
<evidence type="ECO:0000256" key="2">
    <source>
        <dbReference type="ARBA" id="ARBA00010539"/>
    </source>
</evidence>
<proteinExistence type="inferred from homology"/>
<keyword evidence="3" id="KW-0479">Metal-binding</keyword>
<dbReference type="eggNOG" id="KOG1244">
    <property type="taxonomic scope" value="Eukaryota"/>
</dbReference>
<feature type="domain" description="PHD-type" evidence="12">
    <location>
        <begin position="310"/>
        <end position="370"/>
    </location>
</feature>
<name>H0X978_OTOGA</name>
<dbReference type="EMBL" id="AAQR03169206">
    <property type="status" value="NOT_ANNOTATED_CDS"/>
    <property type="molecule type" value="Genomic_DNA"/>
</dbReference>
<evidence type="ECO:0000256" key="10">
    <source>
        <dbReference type="PROSITE-ProRule" id="PRU00042"/>
    </source>
</evidence>
<keyword evidence="4" id="KW-0677">Repeat</keyword>
<evidence type="ECO:0000313" key="14">
    <source>
        <dbReference type="Ensembl" id="ENSOGAP00000012094.2"/>
    </source>
</evidence>
<feature type="region of interest" description="Disordered" evidence="11">
    <location>
        <begin position="276"/>
        <end position="305"/>
    </location>
</feature>
<dbReference type="OMA" id="CLQFTIN"/>
<dbReference type="InterPro" id="IPR019787">
    <property type="entry name" value="Znf_PHD-finger"/>
</dbReference>
<dbReference type="SUPFAM" id="SSF57667">
    <property type="entry name" value="beta-beta-alpha zinc fingers"/>
    <property type="match status" value="1"/>
</dbReference>
<dbReference type="GO" id="GO:0071565">
    <property type="term" value="C:nBAF complex"/>
    <property type="evidence" value="ECO:0007669"/>
    <property type="project" value="Ensembl"/>
</dbReference>
<comment type="subcellular location">
    <subcellularLocation>
        <location evidence="1">Nucleus</location>
    </subcellularLocation>
</comment>
<keyword evidence="5 10" id="KW-0863">Zinc-finger</keyword>
<reference evidence="14" key="3">
    <citation type="submission" date="2025-09" db="UniProtKB">
        <authorList>
            <consortium name="Ensembl"/>
        </authorList>
    </citation>
    <scope>IDENTIFICATION</scope>
</reference>
<dbReference type="Gene3D" id="3.30.160.60">
    <property type="entry name" value="Classic Zinc Finger"/>
    <property type="match status" value="1"/>
</dbReference>
<dbReference type="Pfam" id="PF00628">
    <property type="entry name" value="PHD"/>
    <property type="match status" value="2"/>
</dbReference>
<comment type="similarity">
    <text evidence="2">Belongs to the requiem/DPF family.</text>
</comment>
<reference evidence="15" key="1">
    <citation type="submission" date="2011-03" db="EMBL/GenBank/DDBJ databases">
        <title>Version 3 of the genome sequence of Otolemur garnettii (Bushbaby).</title>
        <authorList>
            <consortium name="The Broad Institute Genome Sequencing Platform"/>
            <person name="Di Palma F."/>
            <person name="Johnson J."/>
            <person name="Lander E.S."/>
            <person name="Lindblad-Toh K."/>
            <person name="Jaffe D.B."/>
            <person name="Gnerre S."/>
            <person name="MacCallum I."/>
            <person name="Przybylski D."/>
            <person name="Ribeiro F.J."/>
            <person name="Burton J.N."/>
            <person name="Walker B.J."/>
            <person name="Sharpe T."/>
            <person name="Hall G."/>
        </authorList>
    </citation>
    <scope>NUCLEOTIDE SEQUENCE [LARGE SCALE GENOMIC DNA]</scope>
</reference>
<dbReference type="CDD" id="cd15692">
    <property type="entry name" value="PHD1_DPF3"/>
    <property type="match status" value="1"/>
</dbReference>
<dbReference type="SUPFAM" id="SSF57903">
    <property type="entry name" value="FYVE/PHD zinc finger"/>
    <property type="match status" value="2"/>
</dbReference>
<keyword evidence="7" id="KW-0805">Transcription regulation</keyword>
<keyword evidence="8" id="KW-0804">Transcription</keyword>
<dbReference type="EMBL" id="AAQR03169203">
    <property type="status" value="NOT_ANNOTATED_CDS"/>
    <property type="molecule type" value="Genomic_DNA"/>
</dbReference>
<evidence type="ECO:0000256" key="6">
    <source>
        <dbReference type="ARBA" id="ARBA00022833"/>
    </source>
</evidence>
<evidence type="ECO:0000256" key="7">
    <source>
        <dbReference type="ARBA" id="ARBA00023015"/>
    </source>
</evidence>
<dbReference type="PANTHER" id="PTHR45888">
    <property type="entry name" value="HL01030P-RELATED"/>
    <property type="match status" value="1"/>
</dbReference>
<dbReference type="InterPro" id="IPR036236">
    <property type="entry name" value="Znf_C2H2_sf"/>
</dbReference>
<dbReference type="InterPro" id="IPR013083">
    <property type="entry name" value="Znf_RING/FYVE/PHD"/>
</dbReference>
<dbReference type="Ensembl" id="ENSOGAT00000013501.2">
    <property type="protein sequence ID" value="ENSOGAP00000012094.2"/>
    <property type="gene ID" value="ENSOGAG00000013496.2"/>
</dbReference>
<dbReference type="PROSITE" id="PS00028">
    <property type="entry name" value="ZINC_FINGER_C2H2_1"/>
    <property type="match status" value="1"/>
</dbReference>
<dbReference type="EMBL" id="AAQR03169201">
    <property type="status" value="NOT_ANNOTATED_CDS"/>
    <property type="molecule type" value="Genomic_DNA"/>
</dbReference>
<dbReference type="Gene3D" id="3.30.40.10">
    <property type="entry name" value="Zinc/RING finger domain, C3HC4 (zinc finger)"/>
    <property type="match status" value="1"/>
</dbReference>
<dbReference type="HOGENOM" id="CLU_038980_0_1_1"/>
<dbReference type="STRING" id="30611.ENSOGAP00000012094"/>
<organism evidence="14 15">
    <name type="scientific">Otolemur garnettii</name>
    <name type="common">Small-eared galago</name>
    <name type="synonym">Garnett's greater bushbaby</name>
    <dbReference type="NCBI Taxonomy" id="30611"/>
    <lineage>
        <taxon>Eukaryota</taxon>
        <taxon>Metazoa</taxon>
        <taxon>Chordata</taxon>
        <taxon>Craniata</taxon>
        <taxon>Vertebrata</taxon>
        <taxon>Euteleostomi</taxon>
        <taxon>Mammalia</taxon>
        <taxon>Eutheria</taxon>
        <taxon>Euarchontoglires</taxon>
        <taxon>Primates</taxon>
        <taxon>Strepsirrhini</taxon>
        <taxon>Lorisiformes</taxon>
        <taxon>Galagidae</taxon>
        <taxon>Otolemur</taxon>
    </lineage>
</organism>